<proteinExistence type="predicted"/>
<comment type="caution">
    <text evidence="2">The sequence shown here is derived from an EMBL/GenBank/DDBJ whole genome shotgun (WGS) entry which is preliminary data.</text>
</comment>
<accession>A0AAV4P7R9</accession>
<dbReference type="EMBL" id="BPLR01004191">
    <property type="protein sequence ID" value="GIX93076.1"/>
    <property type="molecule type" value="Genomic_DNA"/>
</dbReference>
<dbReference type="AlphaFoldDB" id="A0AAV4P7R9"/>
<feature type="region of interest" description="Disordered" evidence="1">
    <location>
        <begin position="1"/>
        <end position="20"/>
    </location>
</feature>
<evidence type="ECO:0000256" key="1">
    <source>
        <dbReference type="SAM" id="MobiDB-lite"/>
    </source>
</evidence>
<gene>
    <name evidence="2" type="ORF">CEXT_189311</name>
</gene>
<organism evidence="2 3">
    <name type="scientific">Caerostris extrusa</name>
    <name type="common">Bark spider</name>
    <name type="synonym">Caerostris bankana</name>
    <dbReference type="NCBI Taxonomy" id="172846"/>
    <lineage>
        <taxon>Eukaryota</taxon>
        <taxon>Metazoa</taxon>
        <taxon>Ecdysozoa</taxon>
        <taxon>Arthropoda</taxon>
        <taxon>Chelicerata</taxon>
        <taxon>Arachnida</taxon>
        <taxon>Araneae</taxon>
        <taxon>Araneomorphae</taxon>
        <taxon>Entelegynae</taxon>
        <taxon>Araneoidea</taxon>
        <taxon>Araneidae</taxon>
        <taxon>Caerostris</taxon>
    </lineage>
</organism>
<reference evidence="2 3" key="1">
    <citation type="submission" date="2021-06" db="EMBL/GenBank/DDBJ databases">
        <title>Caerostris extrusa draft genome.</title>
        <authorList>
            <person name="Kono N."/>
            <person name="Arakawa K."/>
        </authorList>
    </citation>
    <scope>NUCLEOTIDE SEQUENCE [LARGE SCALE GENOMIC DNA]</scope>
</reference>
<evidence type="ECO:0000313" key="2">
    <source>
        <dbReference type="EMBL" id="GIX93076.1"/>
    </source>
</evidence>
<name>A0AAV4P7R9_CAEEX</name>
<keyword evidence="3" id="KW-1185">Reference proteome</keyword>
<dbReference type="Proteomes" id="UP001054945">
    <property type="component" value="Unassembled WGS sequence"/>
</dbReference>
<evidence type="ECO:0000313" key="3">
    <source>
        <dbReference type="Proteomes" id="UP001054945"/>
    </source>
</evidence>
<sequence>MDGVGDTHDQGNRGYRGRSEEKWTRLTVWSKDEAEPPLISAETSERMNLLCLMVLSLMQAFTTHTSRHSGVHDTC</sequence>
<protein>
    <submittedName>
        <fullName evidence="2">Uncharacterized protein</fullName>
    </submittedName>
</protein>